<sequence>MENRQSHVLVGAIAVALLVALFAFTLWLGRLTGEPKKEYDIFFKQSVSGLATGSPVLFGGVPVGQVKRIALMPESPEFVRVRINVDETVPILQGTSAAIEGVGFTGVSQIALSGAMRGAEPIVDEGPYGVPVIPTKASGFGELLASAPQLLERVSVLTERISLLLDDRNRNSLANILKNIDSLTGSMADEKGDFRASLAQLRTTLASANRAAEEIAQVSASANTLLTQDGKPLVADLRSTLARANTSMEKIDSLLAAAEPGVKGFSESTLPEVDRLVRDLRQVSQSLGAFAAKLDEDPAGALVGGRTLPDYTPQGDK</sequence>
<dbReference type="AlphaFoldDB" id="A0A7G5IIE4"/>
<dbReference type="EMBL" id="CP059851">
    <property type="protein sequence ID" value="QMW23136.1"/>
    <property type="molecule type" value="Genomic_DNA"/>
</dbReference>
<keyword evidence="1" id="KW-0472">Membrane</keyword>
<gene>
    <name evidence="3" type="ORF">H3309_01070</name>
</gene>
<evidence type="ECO:0000313" key="3">
    <source>
        <dbReference type="EMBL" id="QMW23136.1"/>
    </source>
</evidence>
<dbReference type="Pfam" id="PF02470">
    <property type="entry name" value="MlaD"/>
    <property type="match status" value="1"/>
</dbReference>
<feature type="domain" description="Mce/MlaD" evidence="2">
    <location>
        <begin position="38"/>
        <end position="113"/>
    </location>
</feature>
<proteinExistence type="predicted"/>
<dbReference type="RefSeq" id="WP_182296705.1">
    <property type="nucleotide sequence ID" value="NZ_CP059851.1"/>
</dbReference>
<accession>A0A7G5IIE4</accession>
<keyword evidence="4" id="KW-1185">Reference proteome</keyword>
<dbReference type="Proteomes" id="UP000515292">
    <property type="component" value="Chromosome"/>
</dbReference>
<name>A0A7G5IIE4_9SPHN</name>
<evidence type="ECO:0000259" key="2">
    <source>
        <dbReference type="Pfam" id="PF02470"/>
    </source>
</evidence>
<reference evidence="3 4" key="1">
    <citation type="submission" date="2020-07" db="EMBL/GenBank/DDBJ databases">
        <title>Complete genome sequence for Sandaracinobacter sp. M6.</title>
        <authorList>
            <person name="Tang Y."/>
            <person name="Liu Q."/>
            <person name="Guo Z."/>
            <person name="Lei P."/>
            <person name="Huang B."/>
        </authorList>
    </citation>
    <scope>NUCLEOTIDE SEQUENCE [LARGE SCALE GENOMIC DNA]</scope>
    <source>
        <strain evidence="3 4">M6</strain>
    </source>
</reference>
<evidence type="ECO:0000313" key="4">
    <source>
        <dbReference type="Proteomes" id="UP000515292"/>
    </source>
</evidence>
<evidence type="ECO:0000256" key="1">
    <source>
        <dbReference type="SAM" id="Phobius"/>
    </source>
</evidence>
<dbReference type="PANTHER" id="PTHR36698">
    <property type="entry name" value="BLL5892 PROTEIN"/>
    <property type="match status" value="1"/>
</dbReference>
<keyword evidence="1" id="KW-0812">Transmembrane</keyword>
<feature type="transmembrane region" description="Helical" evidence="1">
    <location>
        <begin position="6"/>
        <end position="28"/>
    </location>
</feature>
<protein>
    <submittedName>
        <fullName evidence="3">MCE family protein</fullName>
    </submittedName>
</protein>
<keyword evidence="1" id="KW-1133">Transmembrane helix</keyword>
<dbReference type="PANTHER" id="PTHR36698:SF2">
    <property type="entry name" value="MCE_MLAD DOMAIN-CONTAINING PROTEIN"/>
    <property type="match status" value="1"/>
</dbReference>
<dbReference type="KEGG" id="sand:H3309_01070"/>
<organism evidence="3 4">
    <name type="scientific">Sandaracinobacteroides saxicola</name>
    <dbReference type="NCBI Taxonomy" id="2759707"/>
    <lineage>
        <taxon>Bacteria</taxon>
        <taxon>Pseudomonadati</taxon>
        <taxon>Pseudomonadota</taxon>
        <taxon>Alphaproteobacteria</taxon>
        <taxon>Sphingomonadales</taxon>
        <taxon>Sphingosinicellaceae</taxon>
        <taxon>Sandaracinobacteroides</taxon>
    </lineage>
</organism>
<dbReference type="InterPro" id="IPR003399">
    <property type="entry name" value="Mce/MlaD"/>
</dbReference>